<evidence type="ECO:0000256" key="2">
    <source>
        <dbReference type="ARBA" id="ARBA00010145"/>
    </source>
</evidence>
<evidence type="ECO:0000256" key="8">
    <source>
        <dbReference type="SAM" id="Phobius"/>
    </source>
</evidence>
<organism evidence="9 10">
    <name type="scientific">Conyzicola nivalis</name>
    <dbReference type="NCBI Taxonomy" id="1477021"/>
    <lineage>
        <taxon>Bacteria</taxon>
        <taxon>Bacillati</taxon>
        <taxon>Actinomycetota</taxon>
        <taxon>Actinomycetes</taxon>
        <taxon>Micrococcales</taxon>
        <taxon>Microbacteriaceae</taxon>
        <taxon>Conyzicola</taxon>
    </lineage>
</organism>
<feature type="transmembrane region" description="Helical" evidence="8">
    <location>
        <begin position="61"/>
        <end position="87"/>
    </location>
</feature>
<evidence type="ECO:0000256" key="1">
    <source>
        <dbReference type="ARBA" id="ARBA00004651"/>
    </source>
</evidence>
<keyword evidence="4" id="KW-1003">Cell membrane</keyword>
<dbReference type="PANTHER" id="PTHR36838">
    <property type="entry name" value="AUXIN EFFLUX CARRIER FAMILY PROTEIN"/>
    <property type="match status" value="1"/>
</dbReference>
<comment type="similarity">
    <text evidence="2">Belongs to the auxin efflux carrier (TC 2.A.69) family.</text>
</comment>
<keyword evidence="10" id="KW-1185">Reference proteome</keyword>
<keyword evidence="3" id="KW-0813">Transport</keyword>
<proteinExistence type="inferred from homology"/>
<feature type="transmembrane region" description="Helical" evidence="8">
    <location>
        <begin position="164"/>
        <end position="186"/>
    </location>
</feature>
<protein>
    <submittedName>
        <fullName evidence="9">Malonate transporter</fullName>
    </submittedName>
</protein>
<feature type="transmembrane region" description="Helical" evidence="8">
    <location>
        <begin position="94"/>
        <end position="117"/>
    </location>
</feature>
<reference evidence="9 10" key="1">
    <citation type="submission" date="2024-06" db="EMBL/GenBank/DDBJ databases">
        <title>Sorghum-associated microbial communities from plants grown in Nebraska, USA.</title>
        <authorList>
            <person name="Schachtman D."/>
        </authorList>
    </citation>
    <scope>NUCLEOTIDE SEQUENCE [LARGE SCALE GENOMIC DNA]</scope>
    <source>
        <strain evidence="9 10">2857</strain>
    </source>
</reference>
<evidence type="ECO:0000313" key="9">
    <source>
        <dbReference type="EMBL" id="MET4583873.1"/>
    </source>
</evidence>
<feature type="transmembrane region" description="Helical" evidence="8">
    <location>
        <begin position="6"/>
        <end position="26"/>
    </location>
</feature>
<evidence type="ECO:0000256" key="4">
    <source>
        <dbReference type="ARBA" id="ARBA00022475"/>
    </source>
</evidence>
<dbReference type="PANTHER" id="PTHR36838:SF1">
    <property type="entry name" value="SLR1864 PROTEIN"/>
    <property type="match status" value="1"/>
</dbReference>
<name>A0ABV2QTT0_9MICO</name>
<feature type="transmembrane region" description="Helical" evidence="8">
    <location>
        <begin position="123"/>
        <end position="143"/>
    </location>
</feature>
<evidence type="ECO:0000256" key="7">
    <source>
        <dbReference type="ARBA" id="ARBA00023136"/>
    </source>
</evidence>
<feature type="transmembrane region" description="Helical" evidence="8">
    <location>
        <begin position="192"/>
        <end position="211"/>
    </location>
</feature>
<sequence>MSGVLIGFAIIGVVILIGYVVGRVGVLGEHAPKVMSRLVFFVLSPALLFTVLADADVHTLFSSMLAVSAIAAVLSCLLFAGIALLVFRRGVPETVIGSISAGYVNANNIGIPVAVYVLGNTAYSAPVILLQLLVLAPISLTILDISTSGSVSIGRVLMQPIRNPLIIASALGVVVSVTELEIPMAVMEPFRIVGAAAVPLVLIAFGMSLHGDRLLAPGSDRRGIVAASAIKLAVMPVIAWVFGRFVFGLDQEHLFAVVVLAGLPTAQNVFVFAQRYERGVSLARDTVLITTVGSVPVLVAVAALLA</sequence>
<comment type="subcellular location">
    <subcellularLocation>
        <location evidence="1">Cell membrane</location>
        <topology evidence="1">Multi-pass membrane protein</topology>
    </subcellularLocation>
</comment>
<evidence type="ECO:0000256" key="6">
    <source>
        <dbReference type="ARBA" id="ARBA00022989"/>
    </source>
</evidence>
<feature type="transmembrane region" description="Helical" evidence="8">
    <location>
        <begin position="285"/>
        <end position="305"/>
    </location>
</feature>
<dbReference type="Proteomes" id="UP001549257">
    <property type="component" value="Unassembled WGS sequence"/>
</dbReference>
<comment type="caution">
    <text evidence="9">The sequence shown here is derived from an EMBL/GenBank/DDBJ whole genome shotgun (WGS) entry which is preliminary data.</text>
</comment>
<gene>
    <name evidence="9" type="ORF">ABIE21_003404</name>
</gene>
<keyword evidence="5 8" id="KW-0812">Transmembrane</keyword>
<dbReference type="RefSeq" id="WP_354026039.1">
    <property type="nucleotide sequence ID" value="NZ_JBEPSJ010000005.1"/>
</dbReference>
<keyword evidence="6 8" id="KW-1133">Transmembrane helix</keyword>
<dbReference type="InterPro" id="IPR004776">
    <property type="entry name" value="Mem_transp_PIN-like"/>
</dbReference>
<dbReference type="EMBL" id="JBEPSJ010000005">
    <property type="protein sequence ID" value="MET4583873.1"/>
    <property type="molecule type" value="Genomic_DNA"/>
</dbReference>
<dbReference type="Pfam" id="PF03547">
    <property type="entry name" value="Mem_trans"/>
    <property type="match status" value="2"/>
</dbReference>
<feature type="transmembrane region" description="Helical" evidence="8">
    <location>
        <begin position="223"/>
        <end position="242"/>
    </location>
</feature>
<feature type="transmembrane region" description="Helical" evidence="8">
    <location>
        <begin position="38"/>
        <end position="55"/>
    </location>
</feature>
<evidence type="ECO:0000313" key="10">
    <source>
        <dbReference type="Proteomes" id="UP001549257"/>
    </source>
</evidence>
<dbReference type="InterPro" id="IPR038770">
    <property type="entry name" value="Na+/solute_symporter_sf"/>
</dbReference>
<accession>A0ABV2QTT0</accession>
<evidence type="ECO:0000256" key="3">
    <source>
        <dbReference type="ARBA" id="ARBA00022448"/>
    </source>
</evidence>
<evidence type="ECO:0000256" key="5">
    <source>
        <dbReference type="ARBA" id="ARBA00022692"/>
    </source>
</evidence>
<keyword evidence="7 8" id="KW-0472">Membrane</keyword>
<feature type="transmembrane region" description="Helical" evidence="8">
    <location>
        <begin position="254"/>
        <end position="273"/>
    </location>
</feature>
<dbReference type="Gene3D" id="1.20.1530.20">
    <property type="match status" value="1"/>
</dbReference>